<feature type="compositionally biased region" description="Acidic residues" evidence="1">
    <location>
        <begin position="382"/>
        <end position="391"/>
    </location>
</feature>
<evidence type="ECO:0000313" key="3">
    <source>
        <dbReference type="Proteomes" id="UP000286235"/>
    </source>
</evidence>
<dbReference type="RefSeq" id="WP_120666321.1">
    <property type="nucleotide sequence ID" value="NZ_AZRV01000006.1"/>
</dbReference>
<comment type="caution">
    <text evidence="2">The sequence shown here is derived from an EMBL/GenBank/DDBJ whole genome shotgun (WGS) entry which is preliminary data.</text>
</comment>
<gene>
    <name evidence="2" type="ORF">Cdeb_02814</name>
</gene>
<evidence type="ECO:0000313" key="2">
    <source>
        <dbReference type="EMBL" id="RKO63552.1"/>
    </source>
</evidence>
<dbReference type="Pfam" id="PF04860">
    <property type="entry name" value="Phage_portal"/>
    <property type="match status" value="1"/>
</dbReference>
<reference evidence="2 3" key="1">
    <citation type="submission" date="2013-12" db="EMBL/GenBank/DDBJ databases">
        <title>Genome and proteome characterization of Caldibacillus debilis GB1 derived from a cellulolytic aero-tolerant co-culture.</title>
        <authorList>
            <person name="Wushke S.T."/>
            <person name="Zhang X."/>
            <person name="Fristensky B."/>
            <person name="Wilkins J.A."/>
            <person name="Levin D.B."/>
            <person name="Sparling R."/>
        </authorList>
    </citation>
    <scope>NUCLEOTIDE SEQUENCE [LARGE SCALE GENOMIC DNA]</scope>
    <source>
        <strain evidence="2 3">GB1</strain>
    </source>
</reference>
<dbReference type="InterPro" id="IPR006944">
    <property type="entry name" value="Phage/GTA_portal"/>
</dbReference>
<name>A0A420VIQ2_9BACI</name>
<organism evidence="2 3">
    <name type="scientific">Caldibacillus debilis GB1</name>
    <dbReference type="NCBI Taxonomy" id="1339248"/>
    <lineage>
        <taxon>Bacteria</taxon>
        <taxon>Bacillati</taxon>
        <taxon>Bacillota</taxon>
        <taxon>Bacilli</taxon>
        <taxon>Bacillales</taxon>
        <taxon>Bacillaceae</taxon>
        <taxon>Caldibacillus</taxon>
    </lineage>
</organism>
<evidence type="ECO:0000256" key="1">
    <source>
        <dbReference type="SAM" id="MobiDB-lite"/>
    </source>
</evidence>
<dbReference type="AlphaFoldDB" id="A0A420VIQ2"/>
<sequence>MGFWSRIFKRRTNQQKTVVELVTETGNGFYSWNGKLFKSDIIRSAIRPTARAVGKLVPKHIREGMDGLKVNPDPYLRMLLEEPNPLMGNQLFQEKMATQLLLNNNAFALIVRDDFGMPVQIYPIPAVSTEAIYQNNELFLRFTLLNGKIFTFPYRDIIHLRQDFHSNDIFGESPAESLTDLMEVITTIDQGIIKAIKNSNVIKWILKFTTSLRPEDIRREVKRFTEEYLSIDAEGGGAAGVDAKADLTQVEPKSYVPDDKQMDKTIQRVYSFFNTNENIIQSKFTEDGWNAFYESVIEPIAIQLSQEFTRKIFTRRERGFGNKIIFESSNLQYASMNTKLGLMAMVDRGAMTPNEWRKVMNLGPIEGGDQPIRRLDTAPIEGGEDNGETQD</sequence>
<keyword evidence="3" id="KW-1185">Reference proteome</keyword>
<accession>A0A420VIQ2</accession>
<protein>
    <submittedName>
        <fullName evidence="2">Phage-related protein</fullName>
    </submittedName>
</protein>
<feature type="region of interest" description="Disordered" evidence="1">
    <location>
        <begin position="362"/>
        <end position="391"/>
    </location>
</feature>
<dbReference type="Proteomes" id="UP000286235">
    <property type="component" value="Unassembled WGS sequence"/>
</dbReference>
<dbReference type="EMBL" id="AZRV01000006">
    <property type="protein sequence ID" value="RKO63552.1"/>
    <property type="molecule type" value="Genomic_DNA"/>
</dbReference>
<proteinExistence type="predicted"/>